<protein>
    <submittedName>
        <fullName evidence="1">Uncharacterized protein</fullName>
    </submittedName>
</protein>
<reference evidence="1" key="1">
    <citation type="submission" date="2021-03" db="EMBL/GenBank/DDBJ databases">
        <title>Chromosome level genome of the anhydrobiotic midge Polypedilum vanderplanki.</title>
        <authorList>
            <person name="Yoshida Y."/>
            <person name="Kikawada T."/>
            <person name="Gusev O."/>
        </authorList>
    </citation>
    <scope>NUCLEOTIDE SEQUENCE</scope>
    <source>
        <strain evidence="1">NIAS01</strain>
        <tissue evidence="1">Whole body or cell culture</tissue>
    </source>
</reference>
<gene>
    <name evidence="1" type="ORF">PVAND_003156</name>
</gene>
<sequence>MNFTKQQIFTEFHNNSDFKQVSKKEAISAGLYFIQDQVDNSLTKEGQQKVSAMIKVLHNKFTKQISVADGKIEKLQQKSDWNSICLIIKNEWICEQDKKDREQAKLLAEECGNDIETILWLTKFAAEKNGNEKLSKIMDTIIAANENGTIQNLKIVKKK</sequence>
<dbReference type="AlphaFoldDB" id="A0A9J6BT67"/>
<organism evidence="1 2">
    <name type="scientific">Polypedilum vanderplanki</name>
    <name type="common">Sleeping chironomid midge</name>
    <dbReference type="NCBI Taxonomy" id="319348"/>
    <lineage>
        <taxon>Eukaryota</taxon>
        <taxon>Metazoa</taxon>
        <taxon>Ecdysozoa</taxon>
        <taxon>Arthropoda</taxon>
        <taxon>Hexapoda</taxon>
        <taxon>Insecta</taxon>
        <taxon>Pterygota</taxon>
        <taxon>Neoptera</taxon>
        <taxon>Endopterygota</taxon>
        <taxon>Diptera</taxon>
        <taxon>Nematocera</taxon>
        <taxon>Chironomoidea</taxon>
        <taxon>Chironomidae</taxon>
        <taxon>Chironominae</taxon>
        <taxon>Polypedilum</taxon>
        <taxon>Polypedilum</taxon>
    </lineage>
</organism>
<comment type="caution">
    <text evidence="1">The sequence shown here is derived from an EMBL/GenBank/DDBJ whole genome shotgun (WGS) entry which is preliminary data.</text>
</comment>
<evidence type="ECO:0000313" key="1">
    <source>
        <dbReference type="EMBL" id="KAG5673081.1"/>
    </source>
</evidence>
<dbReference type="EMBL" id="JADBJN010000003">
    <property type="protein sequence ID" value="KAG5673081.1"/>
    <property type="molecule type" value="Genomic_DNA"/>
</dbReference>
<dbReference type="Proteomes" id="UP001107558">
    <property type="component" value="Chromosome 3"/>
</dbReference>
<accession>A0A9J6BT67</accession>
<name>A0A9J6BT67_POLVA</name>
<evidence type="ECO:0000313" key="2">
    <source>
        <dbReference type="Proteomes" id="UP001107558"/>
    </source>
</evidence>
<proteinExistence type="predicted"/>
<keyword evidence="2" id="KW-1185">Reference proteome</keyword>